<evidence type="ECO:0000256" key="1">
    <source>
        <dbReference type="ARBA" id="ARBA00023236"/>
    </source>
</evidence>
<feature type="compositionally biased region" description="Low complexity" evidence="2">
    <location>
        <begin position="215"/>
        <end position="225"/>
    </location>
</feature>
<evidence type="ECO:0000259" key="3">
    <source>
        <dbReference type="Pfam" id="PF13304"/>
    </source>
</evidence>
<gene>
    <name evidence="4" type="ORF">GCM10009817_36000</name>
</gene>
<sequence length="474" mass="49824">MLTAVAVSGYRSLRDVVVPLHGLDVVTGANGSGKSSLYRSLRLLAGCGRGDVVGTLAREGGLESALWAGPATLGGARARGHAVQGTRRKGPISLQLGFASDEFGYLVDLGLPQQSSGMDAGSPSAFLRDPEIKREVVWSGPVMRPGSVLVRRRWNVVETRSGLDADDAWDAGWGDEGGADGAEWESDPVEESGPGRGGRRAAYRDDGGPGGAAGSSGSSSARGRGATPGWTQLTRSLSPWESMLTELADPERAPELLRVRRMIRGWRFYDGFRADAGAPARTPQVGTRTPVLADDGRDLAAALQTIRENGRSELDRAVADAFDGAILDVTVEGGRFDVALHQPGMLRPLSSAELSDGTLRYLLLVAALLTTDPPPLMVLNEPETSLHPDLLAPLARLVRAAAERSQILLVSHSGALVRELGVAAGDGDADDDDDAPVGLGSSARGITLVKDLGETVVQGQGLLTTPPWNWGTRR</sequence>
<keyword evidence="5" id="KW-1185">Reference proteome</keyword>
<keyword evidence="1" id="KW-0742">SOS response</keyword>
<comment type="caution">
    <text evidence="4">The sequence shown here is derived from an EMBL/GenBank/DDBJ whole genome shotgun (WGS) entry which is preliminary data.</text>
</comment>
<dbReference type="InterPro" id="IPR003959">
    <property type="entry name" value="ATPase_AAA_core"/>
</dbReference>
<dbReference type="RefSeq" id="WP_344065906.1">
    <property type="nucleotide sequence ID" value="NZ_BAAAPU010000011.1"/>
</dbReference>
<keyword evidence="1" id="KW-0227">DNA damage</keyword>
<reference evidence="4 5" key="1">
    <citation type="journal article" date="2019" name="Int. J. Syst. Evol. Microbiol.">
        <title>The Global Catalogue of Microorganisms (GCM) 10K type strain sequencing project: providing services to taxonomists for standard genome sequencing and annotation.</title>
        <authorList>
            <consortium name="The Broad Institute Genomics Platform"/>
            <consortium name="The Broad Institute Genome Sequencing Center for Infectious Disease"/>
            <person name="Wu L."/>
            <person name="Ma J."/>
        </authorList>
    </citation>
    <scope>NUCLEOTIDE SEQUENCE [LARGE SCALE GENOMIC DNA]</scope>
    <source>
        <strain evidence="4 5">JCM 15628</strain>
    </source>
</reference>
<accession>A0ABN2SQM6</accession>
<feature type="region of interest" description="Disordered" evidence="2">
    <location>
        <begin position="165"/>
        <end position="232"/>
    </location>
</feature>
<dbReference type="Gene3D" id="3.40.50.300">
    <property type="entry name" value="P-loop containing nucleotide triphosphate hydrolases"/>
    <property type="match status" value="2"/>
</dbReference>
<proteinExistence type="predicted"/>
<evidence type="ECO:0000313" key="5">
    <source>
        <dbReference type="Proteomes" id="UP001500013"/>
    </source>
</evidence>
<organism evidence="4 5">
    <name type="scientific">Terrabacter lapilli</name>
    <dbReference type="NCBI Taxonomy" id="436231"/>
    <lineage>
        <taxon>Bacteria</taxon>
        <taxon>Bacillati</taxon>
        <taxon>Actinomycetota</taxon>
        <taxon>Actinomycetes</taxon>
        <taxon>Micrococcales</taxon>
        <taxon>Intrasporangiaceae</taxon>
        <taxon>Terrabacter</taxon>
    </lineage>
</organism>
<evidence type="ECO:0000313" key="4">
    <source>
        <dbReference type="EMBL" id="GAA1990792.1"/>
    </source>
</evidence>
<name>A0ABN2SQM6_9MICO</name>
<evidence type="ECO:0000256" key="2">
    <source>
        <dbReference type="SAM" id="MobiDB-lite"/>
    </source>
</evidence>
<dbReference type="InterPro" id="IPR027417">
    <property type="entry name" value="P-loop_NTPase"/>
</dbReference>
<dbReference type="PANTHER" id="PTHR32182:SF25">
    <property type="entry name" value="SLR1056 PROTEIN"/>
    <property type="match status" value="1"/>
</dbReference>
<dbReference type="Proteomes" id="UP001500013">
    <property type="component" value="Unassembled WGS sequence"/>
</dbReference>
<dbReference type="Pfam" id="PF13304">
    <property type="entry name" value="AAA_21"/>
    <property type="match status" value="1"/>
</dbReference>
<feature type="domain" description="ATPase AAA-type core" evidence="3">
    <location>
        <begin position="220"/>
        <end position="417"/>
    </location>
</feature>
<dbReference type="SUPFAM" id="SSF52540">
    <property type="entry name" value="P-loop containing nucleoside triphosphate hydrolases"/>
    <property type="match status" value="1"/>
</dbReference>
<dbReference type="EMBL" id="BAAAPU010000011">
    <property type="protein sequence ID" value="GAA1990792.1"/>
    <property type="molecule type" value="Genomic_DNA"/>
</dbReference>
<protein>
    <recommendedName>
        <fullName evidence="3">ATPase AAA-type core domain-containing protein</fullName>
    </recommendedName>
</protein>
<dbReference type="PANTHER" id="PTHR32182">
    <property type="entry name" value="DNA REPLICATION AND REPAIR PROTEIN RECF"/>
    <property type="match status" value="1"/>
</dbReference>